<dbReference type="AlphaFoldDB" id="A0A0F9NFC6"/>
<accession>A0A0F9NFC6</accession>
<protein>
    <submittedName>
        <fullName evidence="2">Uncharacterized protein</fullName>
    </submittedName>
</protein>
<gene>
    <name evidence="2" type="ORF">LCGC14_1269340</name>
</gene>
<sequence length="68" mass="8095">MTERKIIYEENPEDVETLEDLAAKFEAKIEILLQQIQRAPTVKLKDEAIQQISRLRKKLRERLKQFGN</sequence>
<reference evidence="2" key="1">
    <citation type="journal article" date="2015" name="Nature">
        <title>Complex archaea that bridge the gap between prokaryotes and eukaryotes.</title>
        <authorList>
            <person name="Spang A."/>
            <person name="Saw J.H."/>
            <person name="Jorgensen S.L."/>
            <person name="Zaremba-Niedzwiedzka K."/>
            <person name="Martijn J."/>
            <person name="Lind A.E."/>
            <person name="van Eijk R."/>
            <person name="Schleper C."/>
            <person name="Guy L."/>
            <person name="Ettema T.J."/>
        </authorList>
    </citation>
    <scope>NUCLEOTIDE SEQUENCE</scope>
</reference>
<proteinExistence type="predicted"/>
<name>A0A0F9NFC6_9ZZZZ</name>
<evidence type="ECO:0000256" key="1">
    <source>
        <dbReference type="SAM" id="Coils"/>
    </source>
</evidence>
<feature type="coiled-coil region" evidence="1">
    <location>
        <begin position="15"/>
        <end position="65"/>
    </location>
</feature>
<evidence type="ECO:0000313" key="2">
    <source>
        <dbReference type="EMBL" id="KKM87405.1"/>
    </source>
</evidence>
<keyword evidence="1" id="KW-0175">Coiled coil</keyword>
<comment type="caution">
    <text evidence="2">The sequence shown here is derived from an EMBL/GenBank/DDBJ whole genome shotgun (WGS) entry which is preliminary data.</text>
</comment>
<dbReference type="EMBL" id="LAZR01007106">
    <property type="protein sequence ID" value="KKM87405.1"/>
    <property type="molecule type" value="Genomic_DNA"/>
</dbReference>
<organism evidence="2">
    <name type="scientific">marine sediment metagenome</name>
    <dbReference type="NCBI Taxonomy" id="412755"/>
    <lineage>
        <taxon>unclassified sequences</taxon>
        <taxon>metagenomes</taxon>
        <taxon>ecological metagenomes</taxon>
    </lineage>
</organism>